<reference evidence="1 2" key="1">
    <citation type="submission" date="2018-11" db="EMBL/GenBank/DDBJ databases">
        <title>Genome sequencing of Paenibacillus sp. KCOM 3021 (= ChDC PVNT-B20).</title>
        <authorList>
            <person name="Kook J.-K."/>
            <person name="Park S.-N."/>
            <person name="Lim Y.K."/>
        </authorList>
    </citation>
    <scope>NUCLEOTIDE SEQUENCE [LARGE SCALE GENOMIC DNA]</scope>
    <source>
        <strain evidence="1 2">KCOM 3021</strain>
    </source>
</reference>
<dbReference type="OrthoDB" id="2678546at2"/>
<accession>A0A3P3TYK5</accession>
<keyword evidence="2" id="KW-1185">Reference proteome</keyword>
<evidence type="ECO:0000313" key="2">
    <source>
        <dbReference type="Proteomes" id="UP000267017"/>
    </source>
</evidence>
<name>A0A3P3TYK5_9BACL</name>
<gene>
    <name evidence="1" type="ORF">EHV15_09860</name>
</gene>
<comment type="caution">
    <text evidence="1">The sequence shown here is derived from an EMBL/GenBank/DDBJ whole genome shotgun (WGS) entry which is preliminary data.</text>
</comment>
<evidence type="ECO:0000313" key="1">
    <source>
        <dbReference type="EMBL" id="RRJ63191.1"/>
    </source>
</evidence>
<dbReference type="RefSeq" id="WP_128631035.1">
    <property type="nucleotide sequence ID" value="NZ_RRCN01000001.1"/>
</dbReference>
<dbReference type="EMBL" id="RRCN01000001">
    <property type="protein sequence ID" value="RRJ63191.1"/>
    <property type="molecule type" value="Genomic_DNA"/>
</dbReference>
<dbReference type="Proteomes" id="UP000267017">
    <property type="component" value="Unassembled WGS sequence"/>
</dbReference>
<proteinExistence type="predicted"/>
<sequence length="111" mass="13067">MERIHQGNGFAIIEKGDKIQITWPQGPYGDPVFYDISKENMEKALKSDQDAYKVMVYAKTGNWPLEKDEQMEKRIAFIRRFPELLIKVPENQDLFDEEELKILLQQIHEGL</sequence>
<organism evidence="1 2">
    <name type="scientific">Paenibacillus oralis</name>
    <dbReference type="NCBI Taxonomy" id="2490856"/>
    <lineage>
        <taxon>Bacteria</taxon>
        <taxon>Bacillati</taxon>
        <taxon>Bacillota</taxon>
        <taxon>Bacilli</taxon>
        <taxon>Bacillales</taxon>
        <taxon>Paenibacillaceae</taxon>
        <taxon>Paenibacillus</taxon>
    </lineage>
</organism>
<protein>
    <submittedName>
        <fullName evidence="1">Uncharacterized protein</fullName>
    </submittedName>
</protein>
<dbReference type="AlphaFoldDB" id="A0A3P3TYK5"/>